<dbReference type="SUPFAM" id="SSF81383">
    <property type="entry name" value="F-box domain"/>
    <property type="match status" value="1"/>
</dbReference>
<keyword evidence="3" id="KW-1185">Reference proteome</keyword>
<reference evidence="2" key="1">
    <citation type="submission" date="2023-07" db="EMBL/GenBank/DDBJ databases">
        <title>A chromosome-level genome assembly of Lolium multiflorum.</title>
        <authorList>
            <person name="Chen Y."/>
            <person name="Copetti D."/>
            <person name="Kolliker R."/>
            <person name="Studer B."/>
        </authorList>
    </citation>
    <scope>NUCLEOTIDE SEQUENCE</scope>
    <source>
        <strain evidence="2">02402/16</strain>
        <tissue evidence="2">Leaf</tissue>
    </source>
</reference>
<proteinExistence type="predicted"/>
<accession>A0AAD8VEY3</accession>
<dbReference type="PANTHER" id="PTHR33207">
    <property type="entry name" value="F-BOX DOMAIN CONTAINING PROTEIN-RELATED"/>
    <property type="match status" value="1"/>
</dbReference>
<dbReference type="Gene3D" id="1.20.1280.50">
    <property type="match status" value="1"/>
</dbReference>
<organism evidence="2 3">
    <name type="scientific">Lolium multiflorum</name>
    <name type="common">Italian ryegrass</name>
    <name type="synonym">Lolium perenne subsp. multiflorum</name>
    <dbReference type="NCBI Taxonomy" id="4521"/>
    <lineage>
        <taxon>Eukaryota</taxon>
        <taxon>Viridiplantae</taxon>
        <taxon>Streptophyta</taxon>
        <taxon>Embryophyta</taxon>
        <taxon>Tracheophyta</taxon>
        <taxon>Spermatophyta</taxon>
        <taxon>Magnoliopsida</taxon>
        <taxon>Liliopsida</taxon>
        <taxon>Poales</taxon>
        <taxon>Poaceae</taxon>
        <taxon>BOP clade</taxon>
        <taxon>Pooideae</taxon>
        <taxon>Poodae</taxon>
        <taxon>Poeae</taxon>
        <taxon>Poeae Chloroplast Group 2 (Poeae type)</taxon>
        <taxon>Loliodinae</taxon>
        <taxon>Loliinae</taxon>
        <taxon>Lolium</taxon>
    </lineage>
</organism>
<dbReference type="Pfam" id="PF23635">
    <property type="entry name" value="Beta-prop_AT5G49610-like"/>
    <property type="match status" value="1"/>
</dbReference>
<gene>
    <name evidence="2" type="ORF">QYE76_007693</name>
</gene>
<dbReference type="Pfam" id="PF12937">
    <property type="entry name" value="F-box-like"/>
    <property type="match status" value="1"/>
</dbReference>
<comment type="caution">
    <text evidence="2">The sequence shown here is derived from an EMBL/GenBank/DDBJ whole genome shotgun (WGS) entry which is preliminary data.</text>
</comment>
<evidence type="ECO:0000313" key="3">
    <source>
        <dbReference type="Proteomes" id="UP001231189"/>
    </source>
</evidence>
<dbReference type="InterPro" id="IPR036047">
    <property type="entry name" value="F-box-like_dom_sf"/>
</dbReference>
<dbReference type="EMBL" id="JAUUTY010000201">
    <property type="protein sequence ID" value="KAK1602703.1"/>
    <property type="molecule type" value="Genomic_DNA"/>
</dbReference>
<dbReference type="InterPro" id="IPR056594">
    <property type="entry name" value="AT5G49610-like_b-prop"/>
</dbReference>
<name>A0AAD8VEY3_LOLMU</name>
<dbReference type="InterPro" id="IPR001810">
    <property type="entry name" value="F-box_dom"/>
</dbReference>
<protein>
    <recommendedName>
        <fullName evidence="1">F-box domain-containing protein</fullName>
    </recommendedName>
</protein>
<dbReference type="Proteomes" id="UP001231189">
    <property type="component" value="Unassembled WGS sequence"/>
</dbReference>
<sequence>MGGCSEIAAPLRKKEHDVPDELLELVFLRLPSSLHLVRAACTCKRWRRIIAHGGFLRRFRSLLASSPLVAGHYRVDDRKDGACPPGCNPVFFLSPTADALGFRPEHFSLDFLTSRDSGSWDIADSQGGLVLLSECTEEQGGEEPLFQDLIVCEPLSRQYRVIPRPAWLHGSLYCGAFLLGGDADKTGERISLSNFRIIASLVLRGIARAAIFSSGSESDSGWKTASITADSLVRPQHRPYFQGQVAQSIYWSTVENEIIALHKETAQFSCSFFPDETWYCRLRFVGCDDGKVRIARLGHIHLKVFVKEEGADEWVLEKSVELQQLVREVRNQDDGELQAYMLNKIVSAAEGSVLLCTDGGVGLVSLDLATMELKRVAHDKDKYHGPAYMYELPWPPTIQACLD</sequence>
<evidence type="ECO:0000313" key="2">
    <source>
        <dbReference type="EMBL" id="KAK1602703.1"/>
    </source>
</evidence>
<dbReference type="SMART" id="SM00256">
    <property type="entry name" value="FBOX"/>
    <property type="match status" value="1"/>
</dbReference>
<evidence type="ECO:0000259" key="1">
    <source>
        <dbReference type="SMART" id="SM00256"/>
    </source>
</evidence>
<dbReference type="AlphaFoldDB" id="A0AAD8VEY3"/>
<feature type="domain" description="F-box" evidence="1">
    <location>
        <begin position="18"/>
        <end position="59"/>
    </location>
</feature>